<comment type="caution">
    <text evidence="1">The sequence shown here is derived from an EMBL/GenBank/DDBJ whole genome shotgun (WGS) entry which is preliminary data.</text>
</comment>
<dbReference type="RefSeq" id="WP_339589602.1">
    <property type="nucleotide sequence ID" value="NZ_JBBHJZ010000011.1"/>
</dbReference>
<name>A0ABU8S2T4_9SPHN</name>
<sequence length="172" mass="18731">MRWKFDPTAGKLKITIDPVRWQGSDGGAADDDADKGLRGFWIARPWSSATTCQSARELTDDTAEPPLAPPTPTVGIARPAAEEETKVRAFELVQRADGEDFDPQKGFQFRILGRLRAGSEGGPLRCLQLGGFEQRPVCLIIGTFTEVRIENPKDGSVMASWPISDDLGESAT</sequence>
<reference evidence="1 2" key="1">
    <citation type="submission" date="2024-03" db="EMBL/GenBank/DDBJ databases">
        <authorList>
            <person name="Jo J.-H."/>
        </authorList>
    </citation>
    <scope>NUCLEOTIDE SEQUENCE [LARGE SCALE GENOMIC DNA]</scope>
    <source>
        <strain evidence="1 2">PS1R-30</strain>
    </source>
</reference>
<evidence type="ECO:0000313" key="1">
    <source>
        <dbReference type="EMBL" id="MEJ5979664.1"/>
    </source>
</evidence>
<proteinExistence type="predicted"/>
<evidence type="ECO:0000313" key="2">
    <source>
        <dbReference type="Proteomes" id="UP001361239"/>
    </source>
</evidence>
<accession>A0ABU8S2T4</accession>
<gene>
    <name evidence="1" type="ORF">WG901_23630</name>
</gene>
<dbReference type="EMBL" id="JBBHJZ010000011">
    <property type="protein sequence ID" value="MEJ5979664.1"/>
    <property type="molecule type" value="Genomic_DNA"/>
</dbReference>
<protein>
    <submittedName>
        <fullName evidence="1">Uncharacterized protein</fullName>
    </submittedName>
</protein>
<dbReference type="Proteomes" id="UP001361239">
    <property type="component" value="Unassembled WGS sequence"/>
</dbReference>
<organism evidence="1 2">
    <name type="scientific">Novosphingobium anseongense</name>
    <dbReference type="NCBI Taxonomy" id="3133436"/>
    <lineage>
        <taxon>Bacteria</taxon>
        <taxon>Pseudomonadati</taxon>
        <taxon>Pseudomonadota</taxon>
        <taxon>Alphaproteobacteria</taxon>
        <taxon>Sphingomonadales</taxon>
        <taxon>Sphingomonadaceae</taxon>
        <taxon>Novosphingobium</taxon>
    </lineage>
</organism>
<keyword evidence="2" id="KW-1185">Reference proteome</keyword>